<dbReference type="EMBL" id="AP012320">
    <property type="protein sequence ID" value="BAL93782.1"/>
    <property type="molecule type" value="Genomic_DNA"/>
</dbReference>
<evidence type="ECO:0000313" key="1">
    <source>
        <dbReference type="EMBL" id="BAL93782.1"/>
    </source>
</evidence>
<name>I0HL95_RUBGI</name>
<dbReference type="PATRIC" id="fig|983917.3.peg.430"/>
<dbReference type="RefSeq" id="WP_014426658.1">
    <property type="nucleotide sequence ID" value="NC_017075.1"/>
</dbReference>
<dbReference type="Proteomes" id="UP000007883">
    <property type="component" value="Chromosome"/>
</dbReference>
<keyword evidence="2" id="KW-1185">Reference proteome</keyword>
<dbReference type="eggNOG" id="ENOG5033WGT">
    <property type="taxonomic scope" value="Bacteria"/>
</dbReference>
<sequence length="296" mass="34156">MTNVPPIKTAWEVGKTSGRNGTGHWRYWDRPVDDLLRAAEDWALALEGVKRPWLCWNLNDRWCLLQQRLVAEFGWTPVVGWDPNCGQRPGTLIPGAVAVDFNARLGLQVLYPHVPMEFAFAWADRLAFWHADVLMPRAKMARAAEWFQAIPDGEMMAVKTYGGWRNRLRPKFHRYWEVLGCTTRAASLDQFNKGCGWWRGYQQHPNAPSDAAERRRRARFYDDHGCGIQYWQRFCGGRVAKIPESWIAREHFSVITVPNYVRAASKSEEIDINFDLSAIARQLQIEDLLPRETGLT</sequence>
<reference evidence="1 2" key="1">
    <citation type="journal article" date="2012" name="J. Bacteriol.">
        <title>Complete genome sequence of phototrophic betaproteobacterium Rubrivivax gelatinosus IL144.</title>
        <authorList>
            <person name="Nagashima S."/>
            <person name="Kamimura A."/>
            <person name="Shimizu T."/>
            <person name="Nakamura-isaki S."/>
            <person name="Aono E."/>
            <person name="Sakamoto K."/>
            <person name="Ichikawa N."/>
            <person name="Nakazawa H."/>
            <person name="Sekine M."/>
            <person name="Yamazaki S."/>
            <person name="Fujita N."/>
            <person name="Shimada K."/>
            <person name="Hanada S."/>
            <person name="Nagashima K.V.P."/>
        </authorList>
    </citation>
    <scope>NUCLEOTIDE SEQUENCE [LARGE SCALE GENOMIC DNA]</scope>
    <source>
        <strain evidence="2">NBRC 100245 / IL144</strain>
    </source>
</reference>
<protein>
    <submittedName>
        <fullName evidence="1">Uncharacterized protein</fullName>
    </submittedName>
</protein>
<evidence type="ECO:0000313" key="2">
    <source>
        <dbReference type="Proteomes" id="UP000007883"/>
    </source>
</evidence>
<dbReference type="AlphaFoldDB" id="I0HL95"/>
<gene>
    <name evidence="1" type="ordered locus">RGE_04370</name>
</gene>
<dbReference type="KEGG" id="rge:RGE_04370"/>
<organism evidence="1 2">
    <name type="scientific">Rubrivivax gelatinosus (strain NBRC 100245 / IL144)</name>
    <dbReference type="NCBI Taxonomy" id="983917"/>
    <lineage>
        <taxon>Bacteria</taxon>
        <taxon>Pseudomonadati</taxon>
        <taxon>Pseudomonadota</taxon>
        <taxon>Betaproteobacteria</taxon>
        <taxon>Burkholderiales</taxon>
        <taxon>Sphaerotilaceae</taxon>
        <taxon>Rubrivivax</taxon>
    </lineage>
</organism>
<accession>I0HL95</accession>
<dbReference type="HOGENOM" id="CLU_955678_0_0_4"/>
<proteinExistence type="predicted"/>